<keyword evidence="3" id="KW-1185">Reference proteome</keyword>
<protein>
    <submittedName>
        <fullName evidence="2">Uncharacterized protein</fullName>
    </submittedName>
</protein>
<keyword evidence="1" id="KW-1133">Transmembrane helix</keyword>
<keyword evidence="1" id="KW-0472">Membrane</keyword>
<evidence type="ECO:0000256" key="1">
    <source>
        <dbReference type="SAM" id="Phobius"/>
    </source>
</evidence>
<dbReference type="EMBL" id="FNQP01000002">
    <property type="protein sequence ID" value="SDZ88602.1"/>
    <property type="molecule type" value="Genomic_DNA"/>
</dbReference>
<dbReference type="Proteomes" id="UP000199397">
    <property type="component" value="Unassembled WGS sequence"/>
</dbReference>
<dbReference type="AlphaFoldDB" id="A0A1H3WQD8"/>
<feature type="transmembrane region" description="Helical" evidence="1">
    <location>
        <begin position="244"/>
        <end position="264"/>
    </location>
</feature>
<feature type="transmembrane region" description="Helical" evidence="1">
    <location>
        <begin position="25"/>
        <end position="43"/>
    </location>
</feature>
<gene>
    <name evidence="2" type="ORF">SAMN05660964_00519</name>
</gene>
<evidence type="ECO:0000313" key="2">
    <source>
        <dbReference type="EMBL" id="SDZ88602.1"/>
    </source>
</evidence>
<sequence>MGKAFTACVVALVLTFYLRNLDSVVTGMIALALFIYVLFIVTIEINRYQKDKLAIDYLRNVPWLDESKGDCYVKATGKLINPDTLTTPQSGKRCNFFAFTVQGEWEHKRKKPQKGMETLRKTLHTVTSDQDMEIQCSNFTVSCNVAAFLKQGVSLLKKDQKTQRSSPVPLPPGKSHPYRRFIITEKHCNHADEVTVFGRLVNNQGRWRLAAPHREQQPAIFAIGKPKTVYNFFQHKVDDRYRLFLWKAAGIVTFSVALLGWNVMLQL</sequence>
<reference evidence="2 3" key="1">
    <citation type="submission" date="2016-10" db="EMBL/GenBank/DDBJ databases">
        <authorList>
            <person name="de Groot N.N."/>
        </authorList>
    </citation>
    <scope>NUCLEOTIDE SEQUENCE [LARGE SCALE GENOMIC DNA]</scope>
    <source>
        <strain evidence="2 3">DSM 21228</strain>
    </source>
</reference>
<evidence type="ECO:0000313" key="3">
    <source>
        <dbReference type="Proteomes" id="UP000199397"/>
    </source>
</evidence>
<keyword evidence="1" id="KW-0812">Transmembrane</keyword>
<dbReference type="STRING" id="525918.SAMN05660964_00519"/>
<accession>A0A1H3WQD8</accession>
<dbReference type="OrthoDB" id="9966477at2"/>
<organism evidence="2 3">
    <name type="scientific">Thiothrix caldifontis</name>
    <dbReference type="NCBI Taxonomy" id="525918"/>
    <lineage>
        <taxon>Bacteria</taxon>
        <taxon>Pseudomonadati</taxon>
        <taxon>Pseudomonadota</taxon>
        <taxon>Gammaproteobacteria</taxon>
        <taxon>Thiotrichales</taxon>
        <taxon>Thiotrichaceae</taxon>
        <taxon>Thiothrix</taxon>
    </lineage>
</organism>
<name>A0A1H3WQD8_9GAMM</name>
<proteinExistence type="predicted"/>
<dbReference type="RefSeq" id="WP_093065087.1">
    <property type="nucleotide sequence ID" value="NZ_FNQP01000002.1"/>
</dbReference>